<feature type="transmembrane region" description="Helical" evidence="6">
    <location>
        <begin position="318"/>
        <end position="336"/>
    </location>
</feature>
<gene>
    <name evidence="7" type="ORF">BaRGS_00026290</name>
</gene>
<dbReference type="GO" id="GO:0038023">
    <property type="term" value="F:signaling receptor activity"/>
    <property type="evidence" value="ECO:0007669"/>
    <property type="project" value="UniProtKB-ARBA"/>
</dbReference>
<evidence type="ECO:0000313" key="8">
    <source>
        <dbReference type="Proteomes" id="UP001519460"/>
    </source>
</evidence>
<evidence type="ECO:0008006" key="9">
    <source>
        <dbReference type="Google" id="ProtNLM"/>
    </source>
</evidence>
<dbReference type="PANTHER" id="PTHR21421:SF29">
    <property type="entry name" value="GUSTATORY RECEPTOR 5A FOR TREHALOSE-RELATED"/>
    <property type="match status" value="1"/>
</dbReference>
<proteinExistence type="predicted"/>
<feature type="transmembrane region" description="Helical" evidence="6">
    <location>
        <begin position="212"/>
        <end position="232"/>
    </location>
</feature>
<dbReference type="GO" id="GO:0051606">
    <property type="term" value="P:detection of stimulus"/>
    <property type="evidence" value="ECO:0007669"/>
    <property type="project" value="UniProtKB-ARBA"/>
</dbReference>
<keyword evidence="4 6" id="KW-0472">Membrane</keyword>
<sequence>MTVVIGCMFDGVEMTKNMGVIVSNPFPSLLPVQLVFLALHFSATCAWVFPVAFSCTMCSVIHHWFSRLTENVKKSIEDDSCLKELEDEAAIICPHDCTAKCTMEHAITGCNPRPQLAQDPDAASENDVSIELTIGEAKPPEDNRGLHVSLRNKPVEIKPTVSCKPGQSNIFVADPKDDRSHGDFLGNVEKLRRLHLQLCACVTVLDRTMKELLMISYVTNIPLTCFILYQTVHYKLDVFTVCVFSFWTVGNLSHSFLMSVACARVHEAAHSPLEYLYFADISRATSAQRHQLQLFLSKLTGPPVGFTALSLITVTKEMLLTVAGLLVTYFFLLLQFKIQ</sequence>
<organism evidence="7 8">
    <name type="scientific">Batillaria attramentaria</name>
    <dbReference type="NCBI Taxonomy" id="370345"/>
    <lineage>
        <taxon>Eukaryota</taxon>
        <taxon>Metazoa</taxon>
        <taxon>Spiralia</taxon>
        <taxon>Lophotrochozoa</taxon>
        <taxon>Mollusca</taxon>
        <taxon>Gastropoda</taxon>
        <taxon>Caenogastropoda</taxon>
        <taxon>Sorbeoconcha</taxon>
        <taxon>Cerithioidea</taxon>
        <taxon>Batillariidae</taxon>
        <taxon>Batillaria</taxon>
    </lineage>
</organism>
<evidence type="ECO:0000256" key="1">
    <source>
        <dbReference type="ARBA" id="ARBA00004141"/>
    </source>
</evidence>
<reference evidence="7 8" key="1">
    <citation type="journal article" date="2023" name="Sci. Data">
        <title>Genome assembly of the Korean intertidal mud-creeper Batillaria attramentaria.</title>
        <authorList>
            <person name="Patra A.K."/>
            <person name="Ho P.T."/>
            <person name="Jun S."/>
            <person name="Lee S.J."/>
            <person name="Kim Y."/>
            <person name="Won Y.J."/>
        </authorList>
    </citation>
    <scope>NUCLEOTIDE SEQUENCE [LARGE SCALE GENOMIC DNA]</scope>
    <source>
        <strain evidence="7">Wonlab-2016</strain>
    </source>
</reference>
<dbReference type="InterPro" id="IPR013604">
    <property type="entry name" value="7TM_chemorcpt"/>
</dbReference>
<feature type="transmembrane region" description="Helical" evidence="6">
    <location>
        <begin position="34"/>
        <end position="65"/>
    </location>
</feature>
<evidence type="ECO:0000256" key="4">
    <source>
        <dbReference type="ARBA" id="ARBA00023136"/>
    </source>
</evidence>
<evidence type="ECO:0000313" key="7">
    <source>
        <dbReference type="EMBL" id="KAK7482473.1"/>
    </source>
</evidence>
<dbReference type="PANTHER" id="PTHR21421">
    <property type="entry name" value="GUSTATORY RECEPTOR"/>
    <property type="match status" value="1"/>
</dbReference>
<evidence type="ECO:0000256" key="2">
    <source>
        <dbReference type="ARBA" id="ARBA00022692"/>
    </source>
</evidence>
<accession>A0ABD0K6H5</accession>
<name>A0ABD0K6H5_9CAEN</name>
<evidence type="ECO:0000256" key="6">
    <source>
        <dbReference type="SAM" id="Phobius"/>
    </source>
</evidence>
<evidence type="ECO:0000256" key="3">
    <source>
        <dbReference type="ARBA" id="ARBA00022989"/>
    </source>
</evidence>
<dbReference type="Pfam" id="PF08395">
    <property type="entry name" value="7tm_7"/>
    <property type="match status" value="1"/>
</dbReference>
<comment type="subcellular location">
    <subcellularLocation>
        <location evidence="1">Membrane</location>
        <topology evidence="1">Multi-pass membrane protein</topology>
    </subcellularLocation>
</comment>
<keyword evidence="2 6" id="KW-0812">Transmembrane</keyword>
<dbReference type="EMBL" id="JACVVK020000244">
    <property type="protein sequence ID" value="KAK7482473.1"/>
    <property type="molecule type" value="Genomic_DNA"/>
</dbReference>
<dbReference type="Proteomes" id="UP001519460">
    <property type="component" value="Unassembled WGS sequence"/>
</dbReference>
<dbReference type="AlphaFoldDB" id="A0ABD0K6H5"/>
<dbReference type="GO" id="GO:0016020">
    <property type="term" value="C:membrane"/>
    <property type="evidence" value="ECO:0007669"/>
    <property type="project" value="UniProtKB-SubCell"/>
</dbReference>
<evidence type="ECO:0000256" key="5">
    <source>
        <dbReference type="ARBA" id="ARBA00023170"/>
    </source>
</evidence>
<keyword evidence="3 6" id="KW-1133">Transmembrane helix</keyword>
<keyword evidence="8" id="KW-1185">Reference proteome</keyword>
<keyword evidence="5" id="KW-0675">Receptor</keyword>
<protein>
    <recommendedName>
        <fullName evidence="9">Gustatory receptor</fullName>
    </recommendedName>
</protein>
<comment type="caution">
    <text evidence="7">The sequence shown here is derived from an EMBL/GenBank/DDBJ whole genome shotgun (WGS) entry which is preliminary data.</text>
</comment>